<evidence type="ECO:0000256" key="2">
    <source>
        <dbReference type="SAM" id="MobiDB-lite"/>
    </source>
</evidence>
<proteinExistence type="inferred from homology"/>
<dbReference type="Gene3D" id="6.10.250.290">
    <property type="match status" value="1"/>
</dbReference>
<dbReference type="InterPro" id="IPR047865">
    <property type="entry name" value="Ribosomal_uL10_bac_type"/>
</dbReference>
<evidence type="ECO:0000313" key="3">
    <source>
        <dbReference type="EMBL" id="RKP25694.1"/>
    </source>
</evidence>
<organism evidence="3 4">
    <name type="scientific">Syncephalis pseudoplumigaleata</name>
    <dbReference type="NCBI Taxonomy" id="1712513"/>
    <lineage>
        <taxon>Eukaryota</taxon>
        <taxon>Fungi</taxon>
        <taxon>Fungi incertae sedis</taxon>
        <taxon>Zoopagomycota</taxon>
        <taxon>Zoopagomycotina</taxon>
        <taxon>Zoopagomycetes</taxon>
        <taxon>Zoopagales</taxon>
        <taxon>Piptocephalidaceae</taxon>
        <taxon>Syncephalis</taxon>
    </lineage>
</organism>
<feature type="region of interest" description="Disordered" evidence="2">
    <location>
        <begin position="8"/>
        <end position="33"/>
    </location>
</feature>
<dbReference type="EMBL" id="KZ989653">
    <property type="protein sequence ID" value="RKP25694.1"/>
    <property type="molecule type" value="Genomic_DNA"/>
</dbReference>
<feature type="compositionally biased region" description="Low complexity" evidence="2">
    <location>
        <begin position="10"/>
        <end position="25"/>
    </location>
</feature>
<sequence length="252" mass="27086">MLNDHCALDASSSAATSARPSYTPAFATRRPNQPFPERKEYLFTHYRDMLSPASQSAAGGMLVLQHNNMTAAELVALRSDLRTAFASNTGAPASSSPAVPMGADPTAVLEVVRVAIMRAALPRQTRLDELRSWLCGPTCVVRLAADTTTAASPDDDATTPMVASPAVIKRVLGVLSKHRKLILLGGRFEQQWFAAEGIRRVSELPDIHTLRAELVGLLSAPAQQLSSLLGRVPGDLARTLEAHQKNLQEKDA</sequence>
<dbReference type="OrthoDB" id="360689at2759"/>
<comment type="similarity">
    <text evidence="1">Belongs to the universal ribosomal protein uL10 family.</text>
</comment>
<accession>A0A4P9Z000</accession>
<dbReference type="SUPFAM" id="SSF160369">
    <property type="entry name" value="Ribosomal protein L10-like"/>
    <property type="match status" value="1"/>
</dbReference>
<dbReference type="Gene3D" id="3.30.70.1730">
    <property type="match status" value="1"/>
</dbReference>
<protein>
    <submittedName>
        <fullName evidence="3">Uncharacterized protein</fullName>
    </submittedName>
</protein>
<dbReference type="InterPro" id="IPR043141">
    <property type="entry name" value="Ribosomal_uL10-like_sf"/>
</dbReference>
<reference evidence="4" key="1">
    <citation type="journal article" date="2018" name="Nat. Microbiol.">
        <title>Leveraging single-cell genomics to expand the fungal tree of life.</title>
        <authorList>
            <person name="Ahrendt S.R."/>
            <person name="Quandt C.A."/>
            <person name="Ciobanu D."/>
            <person name="Clum A."/>
            <person name="Salamov A."/>
            <person name="Andreopoulos B."/>
            <person name="Cheng J.F."/>
            <person name="Woyke T."/>
            <person name="Pelin A."/>
            <person name="Henrissat B."/>
            <person name="Reynolds N.K."/>
            <person name="Benny G.L."/>
            <person name="Smith M.E."/>
            <person name="James T.Y."/>
            <person name="Grigoriev I.V."/>
        </authorList>
    </citation>
    <scope>NUCLEOTIDE SEQUENCE [LARGE SCALE GENOMIC DNA]</scope>
    <source>
        <strain evidence="4">Benny S71-1</strain>
    </source>
</reference>
<evidence type="ECO:0000313" key="4">
    <source>
        <dbReference type="Proteomes" id="UP000278143"/>
    </source>
</evidence>
<gene>
    <name evidence="3" type="ORF">SYNPS1DRAFT_22391</name>
</gene>
<dbReference type="AlphaFoldDB" id="A0A4P9Z000"/>
<dbReference type="Proteomes" id="UP000278143">
    <property type="component" value="Unassembled WGS sequence"/>
</dbReference>
<evidence type="ECO:0000256" key="1">
    <source>
        <dbReference type="ARBA" id="ARBA00008889"/>
    </source>
</evidence>
<keyword evidence="4" id="KW-1185">Reference proteome</keyword>
<name>A0A4P9Z000_9FUNG</name>
<dbReference type="PANTHER" id="PTHR11560">
    <property type="entry name" value="39S RIBOSOMAL PROTEIN L10, MITOCHONDRIAL"/>
    <property type="match status" value="1"/>
</dbReference>